<accession>C5BNI5</accession>
<reference evidence="8 9" key="1">
    <citation type="journal article" date="2009" name="PLoS ONE">
        <title>The complete genome of Teredinibacter turnerae T7901: an intracellular endosymbiont of marine wood-boring bivalves (shipworms).</title>
        <authorList>
            <person name="Yang J.C."/>
            <person name="Madupu R."/>
            <person name="Durkin A.S."/>
            <person name="Ekborg N.A."/>
            <person name="Pedamallu C.S."/>
            <person name="Hostetler J.B."/>
            <person name="Radune D."/>
            <person name="Toms B.S."/>
            <person name="Henrissat B."/>
            <person name="Coutinho P.M."/>
            <person name="Schwarz S."/>
            <person name="Field L."/>
            <person name="Trindade-Silva A.E."/>
            <person name="Soares C.A.G."/>
            <person name="Elshahawi S."/>
            <person name="Hanora A."/>
            <person name="Schmidt E.W."/>
            <person name="Haygood M.G."/>
            <person name="Posfai J."/>
            <person name="Benner J."/>
            <person name="Madinger C."/>
            <person name="Nove J."/>
            <person name="Anton B."/>
            <person name="Chaudhary K."/>
            <person name="Foster J."/>
            <person name="Holman A."/>
            <person name="Kumar S."/>
            <person name="Lessard P.A."/>
            <person name="Luyten Y.A."/>
            <person name="Slatko B."/>
            <person name="Wood N."/>
            <person name="Wu B."/>
            <person name="Teplitski M."/>
            <person name="Mougous J.D."/>
            <person name="Ward N."/>
            <person name="Eisen J.A."/>
            <person name="Badger J.H."/>
            <person name="Distel D.L."/>
        </authorList>
    </citation>
    <scope>NUCLEOTIDE SEQUENCE [LARGE SCALE GENOMIC DNA]</scope>
    <source>
        <strain evidence="9">ATCC 39867 / T7901</strain>
    </source>
</reference>
<dbReference type="Gene3D" id="3.40.50.880">
    <property type="match status" value="1"/>
</dbReference>
<keyword evidence="4" id="KW-0315">Glutamine amidotransferase</keyword>
<dbReference type="GO" id="GO:0005737">
    <property type="term" value="C:cytoplasm"/>
    <property type="evidence" value="ECO:0007669"/>
    <property type="project" value="TreeGrafter"/>
</dbReference>
<dbReference type="InterPro" id="IPR006221">
    <property type="entry name" value="TrpG/PapA_dom"/>
</dbReference>
<dbReference type="STRING" id="377629.TERTU_2979"/>
<dbReference type="EC" id="2.6.1.85" evidence="2"/>
<dbReference type="Proteomes" id="UP000009080">
    <property type="component" value="Chromosome"/>
</dbReference>
<dbReference type="AlphaFoldDB" id="C5BNI5"/>
<dbReference type="Gene3D" id="3.60.120.10">
    <property type="entry name" value="Anthranilate synthase"/>
    <property type="match status" value="1"/>
</dbReference>
<proteinExistence type="inferred from homology"/>
<evidence type="ECO:0000259" key="7">
    <source>
        <dbReference type="Pfam" id="PF04715"/>
    </source>
</evidence>
<dbReference type="PRINTS" id="PR00097">
    <property type="entry name" value="ANTSNTHASEII"/>
</dbReference>
<comment type="similarity">
    <text evidence="1">In the C-terminal section; belongs to the anthranilate synthase component I family.</text>
</comment>
<dbReference type="EMBL" id="CP001614">
    <property type="protein sequence ID" value="ACR14600.1"/>
    <property type="molecule type" value="Genomic_DNA"/>
</dbReference>
<dbReference type="NCBIfam" id="TIGR00553">
    <property type="entry name" value="pabB"/>
    <property type="match status" value="1"/>
</dbReference>
<dbReference type="eggNOG" id="COG0512">
    <property type="taxonomic scope" value="Bacteria"/>
</dbReference>
<evidence type="ECO:0000256" key="4">
    <source>
        <dbReference type="ARBA" id="ARBA00022962"/>
    </source>
</evidence>
<dbReference type="InterPro" id="IPR015890">
    <property type="entry name" value="Chorismate_C"/>
</dbReference>
<gene>
    <name evidence="8" type="primary">pabAB</name>
    <name evidence="8" type="ordered locus">TERTU_2979</name>
</gene>
<keyword evidence="8" id="KW-0456">Lyase</keyword>
<organism evidence="8 9">
    <name type="scientific">Teredinibacter turnerae (strain ATCC 39867 / T7901)</name>
    <dbReference type="NCBI Taxonomy" id="377629"/>
    <lineage>
        <taxon>Bacteria</taxon>
        <taxon>Pseudomonadati</taxon>
        <taxon>Pseudomonadota</taxon>
        <taxon>Gammaproteobacteria</taxon>
        <taxon>Cellvibrionales</taxon>
        <taxon>Cellvibrionaceae</taxon>
        <taxon>Teredinibacter</taxon>
    </lineage>
</organism>
<dbReference type="Pfam" id="PF00425">
    <property type="entry name" value="Chorismate_bind"/>
    <property type="match status" value="1"/>
</dbReference>
<keyword evidence="8" id="KW-0032">Aminotransferase</keyword>
<keyword evidence="3 8" id="KW-0808">Transferase</keyword>
<dbReference type="MEROPS" id="C26.959"/>
<evidence type="ECO:0000256" key="3">
    <source>
        <dbReference type="ARBA" id="ARBA00022679"/>
    </source>
</evidence>
<dbReference type="SUPFAM" id="SSF52317">
    <property type="entry name" value="Class I glutamine amidotransferase-like"/>
    <property type="match status" value="1"/>
</dbReference>
<dbReference type="InterPro" id="IPR005801">
    <property type="entry name" value="ADC_synthase"/>
</dbReference>
<dbReference type="eggNOG" id="COG0147">
    <property type="taxonomic scope" value="Bacteria"/>
</dbReference>
<dbReference type="HOGENOM" id="CLU_006493_0_1_6"/>
<name>C5BNI5_TERTT</name>
<dbReference type="InterPro" id="IPR019999">
    <property type="entry name" value="Anth_synth_I-like"/>
</dbReference>
<dbReference type="InterPro" id="IPR017926">
    <property type="entry name" value="GATASE"/>
</dbReference>
<dbReference type="SUPFAM" id="SSF56322">
    <property type="entry name" value="ADC synthase"/>
    <property type="match status" value="1"/>
</dbReference>
<dbReference type="InterPro" id="IPR006805">
    <property type="entry name" value="Anth_synth_I_N"/>
</dbReference>
<dbReference type="PROSITE" id="PS51273">
    <property type="entry name" value="GATASE_TYPE_1"/>
    <property type="match status" value="1"/>
</dbReference>
<dbReference type="GO" id="GO:0000162">
    <property type="term" value="P:L-tryptophan biosynthetic process"/>
    <property type="evidence" value="ECO:0007669"/>
    <property type="project" value="TreeGrafter"/>
</dbReference>
<feature type="domain" description="Glutamine amidotransferase" evidence="5">
    <location>
        <begin position="4"/>
        <end position="185"/>
    </location>
</feature>
<feature type="domain" description="Anthranilate synthase component I N-terminal" evidence="7">
    <location>
        <begin position="241"/>
        <end position="371"/>
    </location>
</feature>
<dbReference type="PRINTS" id="PR00096">
    <property type="entry name" value="GATASE"/>
</dbReference>
<dbReference type="InterPro" id="IPR029062">
    <property type="entry name" value="Class_I_gatase-like"/>
</dbReference>
<dbReference type="GO" id="GO:0008153">
    <property type="term" value="P:4-aminobenzoate biosynthetic process"/>
    <property type="evidence" value="ECO:0007669"/>
    <property type="project" value="TreeGrafter"/>
</dbReference>
<sequence>MKTLLIDNFDSFTFNLYQLIAEVNGQPPTVVRNNAGDWDALKTAGFDNIVISPGPGRADSEVDFGICAQVIREAQVPVLGVCLGHQGLCQTMGGEVEYLRPVMHGRISQVFHQQDPLFGHIPSPFAVVRYHSLVVSKVPSSLQVIAQTADGANMAVRHRHRPMWGVQFHPESVCTEYGRQLLVNFHNLTKAWYGPGFDASAAASKPAKPAPVARSGRAPLKVFFRRLASCLQPSLFFKTCFAASNTSFWLDSECFRSPQGRFSYMGDAAGPQAEILEYSQQSQLLRVRTHEGESVVATPLFSYLNEQLAERELHNSELPFPFNLGYVGYLGYEMKGDCGYPVVHRADTPDACLLFADRICVFDHQAQAIYLVCVDLEEEGDRAKQWLHQMEQHLAALSKIPVPDAPHAVDKHVAAANAQSGLFVPAHTDQAYLELIARAKEMLQRGESYEICLTNQLSAPCEFEPLELFLRLRAENPAPYASYLCFDDLQVVSCSPERFLTIDQCGRVETKPIKGTRRRASTAAADAQVIVELTENEKERAENLMIVDLLRNDLGQVSKVGSVSVPALFTVETFETVHQMVSTVVSELEEERTAVDCVRACFPGGSMTGAPKKRTLEILDQLEGRARGVYSGAIGYFALNGSADWSIVIRSLVCLQGRCSLGVGGAITDLSDPRAELEETRIKAEAILRGVAGILGR</sequence>
<dbReference type="FunFam" id="3.40.50.880:FF:000003">
    <property type="entry name" value="Anthranilate synthase component II"/>
    <property type="match status" value="1"/>
</dbReference>
<dbReference type="NCBIfam" id="TIGR00566">
    <property type="entry name" value="trpG_papA"/>
    <property type="match status" value="1"/>
</dbReference>
<evidence type="ECO:0000313" key="9">
    <source>
        <dbReference type="Proteomes" id="UP000009080"/>
    </source>
</evidence>
<evidence type="ECO:0000256" key="2">
    <source>
        <dbReference type="ARBA" id="ARBA00013139"/>
    </source>
</evidence>
<dbReference type="GO" id="GO:0009396">
    <property type="term" value="P:folic acid-containing compound biosynthetic process"/>
    <property type="evidence" value="ECO:0007669"/>
    <property type="project" value="InterPro"/>
</dbReference>
<keyword evidence="9" id="KW-1185">Reference proteome</keyword>
<dbReference type="PANTHER" id="PTHR11236">
    <property type="entry name" value="AMINOBENZOATE/ANTHRANILATE SYNTHASE"/>
    <property type="match status" value="1"/>
</dbReference>
<evidence type="ECO:0000259" key="5">
    <source>
        <dbReference type="Pfam" id="PF00117"/>
    </source>
</evidence>
<dbReference type="Pfam" id="PF00117">
    <property type="entry name" value="GATase"/>
    <property type="match status" value="1"/>
</dbReference>
<evidence type="ECO:0000313" key="8">
    <source>
        <dbReference type="EMBL" id="ACR14600.1"/>
    </source>
</evidence>
<dbReference type="InterPro" id="IPR005802">
    <property type="entry name" value="ADC_synth_comp_1"/>
</dbReference>
<dbReference type="GO" id="GO:0016829">
    <property type="term" value="F:lyase activity"/>
    <property type="evidence" value="ECO:0007669"/>
    <property type="project" value="UniProtKB-KW"/>
</dbReference>
<evidence type="ECO:0000256" key="1">
    <source>
        <dbReference type="ARBA" id="ARBA00005970"/>
    </source>
</evidence>
<dbReference type="GO" id="GO:0046820">
    <property type="term" value="F:4-amino-4-deoxychorismate synthase activity"/>
    <property type="evidence" value="ECO:0007669"/>
    <property type="project" value="UniProtKB-EC"/>
</dbReference>
<dbReference type="CDD" id="cd01743">
    <property type="entry name" value="GATase1_Anthranilate_Synthase"/>
    <property type="match status" value="1"/>
</dbReference>
<dbReference type="PANTHER" id="PTHR11236:SF18">
    <property type="entry name" value="AMINODEOXYCHORISMATE SYNTHASE"/>
    <property type="match status" value="1"/>
</dbReference>
<dbReference type="KEGG" id="ttu:TERTU_2979"/>
<evidence type="ECO:0000259" key="6">
    <source>
        <dbReference type="Pfam" id="PF00425"/>
    </source>
</evidence>
<feature type="domain" description="Chorismate-utilising enzyme C-terminal" evidence="6">
    <location>
        <begin position="429"/>
        <end position="683"/>
    </location>
</feature>
<protein>
    <recommendedName>
        <fullName evidence="2">aminodeoxychorismate synthase</fullName>
        <ecNumber evidence="2">2.6.1.85</ecNumber>
    </recommendedName>
</protein>
<dbReference type="Pfam" id="PF04715">
    <property type="entry name" value="Anth_synt_I_N"/>
    <property type="match status" value="1"/>
</dbReference>